<evidence type="ECO:0000259" key="1">
    <source>
        <dbReference type="Pfam" id="PF20232"/>
    </source>
</evidence>
<keyword evidence="3" id="KW-1185">Reference proteome</keyword>
<proteinExistence type="predicted"/>
<dbReference type="EMBL" id="CP073582">
    <property type="protein sequence ID" value="QUJ78243.1"/>
    <property type="molecule type" value="Genomic_DNA"/>
</dbReference>
<dbReference type="Proteomes" id="UP000683291">
    <property type="component" value="Chromosome pJK7-1-1"/>
</dbReference>
<evidence type="ECO:0000313" key="2">
    <source>
        <dbReference type="EMBL" id="QUJ78243.1"/>
    </source>
</evidence>
<gene>
    <name evidence="2" type="ORF">KDD17_17285</name>
</gene>
<reference evidence="2" key="1">
    <citation type="submission" date="2021-04" db="EMBL/GenBank/DDBJ databases">
        <title>Complete genome sequence for Sulfitobacter sp. strain JK7-1.</title>
        <authorList>
            <person name="Park S.-J."/>
        </authorList>
    </citation>
    <scope>NUCLEOTIDE SEQUENCE</scope>
    <source>
        <strain evidence="2">JK7-1</strain>
    </source>
</reference>
<accession>A0A975PNW3</accession>
<protein>
    <recommendedName>
        <fullName evidence="1">Type VI secretion system FHA domain-containing protein</fullName>
    </recommendedName>
</protein>
<name>A0A975PNW3_9RHOB</name>
<feature type="domain" description="Type VI secretion system FHA" evidence="1">
    <location>
        <begin position="7"/>
        <end position="180"/>
    </location>
</feature>
<sequence length="185" mass="20130">MLRGFLQGAGIADASKINLPPEELGRLLGEIARNGTGELMRMLQDRAAVKLFVSDGDRTMRAAEGNNPLKFMADTEQAFEAMFLTPRDGYMTGADGFQNALDDMRRHHKAVIAAMQPALAETLDGLDPGEVERAAGGGVLGGGGRKAWDEFCKRWEARAARGDNGMLDAFIAAFSRHYSEALRRK</sequence>
<dbReference type="Pfam" id="PF20232">
    <property type="entry name" value="T6SS_FHA_C"/>
    <property type="match status" value="1"/>
</dbReference>
<dbReference type="AlphaFoldDB" id="A0A975PNW3"/>
<dbReference type="InterPro" id="IPR046883">
    <property type="entry name" value="T6SS_FHA_C"/>
</dbReference>
<dbReference type="KEGG" id="sual:KDD17_17285"/>
<organism evidence="2 3">
    <name type="scientific">Sulfitobacter albidus</name>
    <dbReference type="NCBI Taxonomy" id="2829501"/>
    <lineage>
        <taxon>Bacteria</taxon>
        <taxon>Pseudomonadati</taxon>
        <taxon>Pseudomonadota</taxon>
        <taxon>Alphaproteobacteria</taxon>
        <taxon>Rhodobacterales</taxon>
        <taxon>Roseobacteraceae</taxon>
        <taxon>Sulfitobacter</taxon>
    </lineage>
</organism>
<evidence type="ECO:0000313" key="3">
    <source>
        <dbReference type="Proteomes" id="UP000683291"/>
    </source>
</evidence>